<dbReference type="Gene3D" id="2.60.40.1180">
    <property type="entry name" value="Golgi alpha-mannosidase II"/>
    <property type="match status" value="1"/>
</dbReference>
<dbReference type="GO" id="GO:0016139">
    <property type="term" value="P:glycoside catabolic process"/>
    <property type="evidence" value="ECO:0007669"/>
    <property type="project" value="TreeGrafter"/>
</dbReference>
<dbReference type="AlphaFoldDB" id="A0A8B6HEN9"/>
<evidence type="ECO:0000256" key="8">
    <source>
        <dbReference type="ARBA" id="ARBA00022801"/>
    </source>
</evidence>
<proteinExistence type="inferred from homology"/>
<dbReference type="InterPro" id="IPR013780">
    <property type="entry name" value="Glyco_hydro_b"/>
</dbReference>
<evidence type="ECO:0000313" key="15">
    <source>
        <dbReference type="Proteomes" id="UP000596742"/>
    </source>
</evidence>
<accession>A0A8B6HEN9</accession>
<comment type="caution">
    <text evidence="14">The sequence shown here is derived from an EMBL/GenBank/DDBJ whole genome shotgun (WGS) entry which is preliminary data.</text>
</comment>
<keyword evidence="10 14" id="KW-0326">Glycosidase</keyword>
<dbReference type="GO" id="GO:0005764">
    <property type="term" value="C:lysosome"/>
    <property type="evidence" value="ECO:0007669"/>
    <property type="project" value="TreeGrafter"/>
</dbReference>
<dbReference type="Gene3D" id="3.20.20.80">
    <property type="entry name" value="Glycosidases"/>
    <property type="match status" value="1"/>
</dbReference>
<dbReference type="Proteomes" id="UP000596742">
    <property type="component" value="Unassembled WGS sequence"/>
</dbReference>
<dbReference type="SMART" id="SM00812">
    <property type="entry name" value="Alpha_L_fucos"/>
    <property type="match status" value="1"/>
</dbReference>
<evidence type="ECO:0000256" key="10">
    <source>
        <dbReference type="ARBA" id="ARBA00023295"/>
    </source>
</evidence>
<dbReference type="InterPro" id="IPR017853">
    <property type="entry name" value="GH"/>
</dbReference>
<dbReference type="OrthoDB" id="6039950at2759"/>
<dbReference type="Pfam" id="PF01120">
    <property type="entry name" value="Alpha_L_fucos"/>
    <property type="match status" value="1"/>
</dbReference>
<reference evidence="14" key="1">
    <citation type="submission" date="2018-11" db="EMBL/GenBank/DDBJ databases">
        <authorList>
            <person name="Alioto T."/>
            <person name="Alioto T."/>
        </authorList>
    </citation>
    <scope>NUCLEOTIDE SEQUENCE</scope>
</reference>
<dbReference type="EC" id="3.2.1.51" evidence="6"/>
<name>A0A8B6HEN9_MYTGA</name>
<dbReference type="SUPFAM" id="SSF51445">
    <property type="entry name" value="(Trans)glycosidases"/>
    <property type="match status" value="1"/>
</dbReference>
<sequence length="512" mass="59352">MSVHVKVILFACFTSYVASFNAQGIYKSIKTDYVVEQEAVISNVDFKIKLKDSKPKVSSPLRFTNQQKPKGDSYETYKPNWDDLDKRPLPTWYDEAKIGIFIHWGVFSVPSFRSEWFWWDWQGAKYNNTVDFMKKNYRPGFTYADFAPKFTAEFFNADQWADIFNTSGARYVVFTSKHHEGYTNWPSNYSFNWNSMAVGPKRDIVGELSTALRKRNLHVGLYHSLFEWFHPLYLQDKENKFRTQQFVKSKTLPELYELVNTYKPDVIWSDGDWEALDTYWNSTEFIAWLYNDSPVKDSVVTNDRWGSGVMCKHGGYFTCSDRYNPGKLQSRKWENAMTIDSQSWGYRRNANLSDYLSIEQLIDTIVETVSCGGNILVNVGPSHDGVIKPIFQERLSQMGEWLKVNGEAIYSSVPWKFQNDTVTPKVWYTERITDTVKTVYAIILQWPENGALLLGAPAPSKDTTVHMLGSDMSFTWAKGPSRGMLIKIPFIPYNQMPCKWAWTFKISNLLNS</sequence>
<dbReference type="FunFam" id="3.20.20.80:FF:000027">
    <property type="entry name" value="Alpha-L-fucosidase"/>
    <property type="match status" value="1"/>
</dbReference>
<comment type="subunit">
    <text evidence="5">Homotetramer.</text>
</comment>
<feature type="domain" description="Glycoside hydrolase family 29 N-terminal" evidence="12">
    <location>
        <begin position="71"/>
        <end position="407"/>
    </location>
</feature>
<evidence type="ECO:0000259" key="13">
    <source>
        <dbReference type="Pfam" id="PF16757"/>
    </source>
</evidence>
<feature type="chain" id="PRO_5032442347" description="alpha-L-fucosidase" evidence="11">
    <location>
        <begin position="20"/>
        <end position="512"/>
    </location>
</feature>
<dbReference type="Pfam" id="PF16757">
    <property type="entry name" value="Fucosidase_C"/>
    <property type="match status" value="1"/>
</dbReference>
<dbReference type="FunFam" id="2.60.40.1180:FF:000013">
    <property type="entry name" value="Alpha-L-fucosidase"/>
    <property type="match status" value="1"/>
</dbReference>
<comment type="catalytic activity">
    <reaction evidence="1">
        <text>a neolactoside IV(2)-alpha-Fuc-nLc4Cer(d18:1(4E)) + H2O = a neolactoside nLc4Cer(d18:1(4E)) + L-fucose</text>
        <dbReference type="Rhea" id="RHEA:48224"/>
        <dbReference type="ChEBI" id="CHEBI:2181"/>
        <dbReference type="ChEBI" id="CHEBI:15377"/>
        <dbReference type="ChEBI" id="CHEBI:17006"/>
        <dbReference type="ChEBI" id="CHEBI:28691"/>
    </reaction>
    <physiologicalReaction direction="left-to-right" evidence="1">
        <dbReference type="Rhea" id="RHEA:48225"/>
    </physiologicalReaction>
</comment>
<evidence type="ECO:0000256" key="9">
    <source>
        <dbReference type="ARBA" id="ARBA00023180"/>
    </source>
</evidence>
<evidence type="ECO:0000256" key="5">
    <source>
        <dbReference type="ARBA" id="ARBA00011881"/>
    </source>
</evidence>
<comment type="similarity">
    <text evidence="4">Belongs to the glycosyl hydrolase 29 family.</text>
</comment>
<dbReference type="InterPro" id="IPR016286">
    <property type="entry name" value="FUC_metazoa-typ"/>
</dbReference>
<comment type="function">
    <text evidence="3">Alpha-L-fucosidase is responsible for hydrolyzing the alpha-1,6-linked fucose joined to the reducing-end N-acetylglucosamine of the carbohydrate moieties of glycoproteins.</text>
</comment>
<feature type="signal peptide" evidence="11">
    <location>
        <begin position="1"/>
        <end position="19"/>
    </location>
</feature>
<evidence type="ECO:0000256" key="11">
    <source>
        <dbReference type="SAM" id="SignalP"/>
    </source>
</evidence>
<dbReference type="InterPro" id="IPR031919">
    <property type="entry name" value="Fucosidase_C"/>
</dbReference>
<dbReference type="GO" id="GO:0004560">
    <property type="term" value="F:alpha-L-fucosidase activity"/>
    <property type="evidence" value="ECO:0007669"/>
    <property type="project" value="UniProtKB-EC"/>
</dbReference>
<evidence type="ECO:0000256" key="7">
    <source>
        <dbReference type="ARBA" id="ARBA00022729"/>
    </source>
</evidence>
<protein>
    <recommendedName>
        <fullName evidence="6">alpha-L-fucosidase</fullName>
        <ecNumber evidence="6">3.2.1.51</ecNumber>
    </recommendedName>
</protein>
<keyword evidence="7 11" id="KW-0732">Signal</keyword>
<dbReference type="EMBL" id="UYJE01009947">
    <property type="protein sequence ID" value="VDI78168.1"/>
    <property type="molecule type" value="Genomic_DNA"/>
</dbReference>
<dbReference type="GO" id="GO:0006004">
    <property type="term" value="P:fucose metabolic process"/>
    <property type="evidence" value="ECO:0007669"/>
    <property type="project" value="InterPro"/>
</dbReference>
<dbReference type="InterPro" id="IPR000933">
    <property type="entry name" value="Glyco_hydro_29"/>
</dbReference>
<evidence type="ECO:0000259" key="12">
    <source>
        <dbReference type="Pfam" id="PF01120"/>
    </source>
</evidence>
<evidence type="ECO:0000256" key="1">
    <source>
        <dbReference type="ARBA" id="ARBA00000321"/>
    </source>
</evidence>
<dbReference type="PRINTS" id="PR00741">
    <property type="entry name" value="GLHYDRLASE29"/>
</dbReference>
<keyword evidence="15" id="KW-1185">Reference proteome</keyword>
<feature type="domain" description="Alpha-L-fucosidase C-terminal" evidence="13">
    <location>
        <begin position="418"/>
        <end position="506"/>
    </location>
</feature>
<comment type="catalytic activity">
    <reaction evidence="2">
        <text>a neolactoside IV(2)-alpha-Fuc-nLc4Cer(d18:0) + H2O = a neolactoside nLc4Cer(d18:0) + L-fucose</text>
        <dbReference type="Rhea" id="RHEA:49308"/>
        <dbReference type="ChEBI" id="CHEBI:2181"/>
        <dbReference type="ChEBI" id="CHEBI:15377"/>
        <dbReference type="ChEBI" id="CHEBI:91119"/>
        <dbReference type="ChEBI" id="CHEBI:91121"/>
    </reaction>
    <physiologicalReaction direction="left-to-right" evidence="2">
        <dbReference type="Rhea" id="RHEA:49309"/>
    </physiologicalReaction>
</comment>
<keyword evidence="9" id="KW-0325">Glycoprotein</keyword>
<organism evidence="14 15">
    <name type="scientific">Mytilus galloprovincialis</name>
    <name type="common">Mediterranean mussel</name>
    <dbReference type="NCBI Taxonomy" id="29158"/>
    <lineage>
        <taxon>Eukaryota</taxon>
        <taxon>Metazoa</taxon>
        <taxon>Spiralia</taxon>
        <taxon>Lophotrochozoa</taxon>
        <taxon>Mollusca</taxon>
        <taxon>Bivalvia</taxon>
        <taxon>Autobranchia</taxon>
        <taxon>Pteriomorphia</taxon>
        <taxon>Mytilida</taxon>
        <taxon>Mytiloidea</taxon>
        <taxon>Mytilidae</taxon>
        <taxon>Mytilinae</taxon>
        <taxon>Mytilus</taxon>
    </lineage>
</organism>
<evidence type="ECO:0000313" key="14">
    <source>
        <dbReference type="EMBL" id="VDI78168.1"/>
    </source>
</evidence>
<evidence type="ECO:0000256" key="3">
    <source>
        <dbReference type="ARBA" id="ARBA00004071"/>
    </source>
</evidence>
<evidence type="ECO:0000256" key="2">
    <source>
        <dbReference type="ARBA" id="ARBA00000419"/>
    </source>
</evidence>
<keyword evidence="8 14" id="KW-0378">Hydrolase</keyword>
<evidence type="ECO:0000256" key="4">
    <source>
        <dbReference type="ARBA" id="ARBA00007951"/>
    </source>
</evidence>
<evidence type="ECO:0000256" key="6">
    <source>
        <dbReference type="ARBA" id="ARBA00012662"/>
    </source>
</evidence>
<dbReference type="InterPro" id="IPR057739">
    <property type="entry name" value="Glyco_hydro_29_N"/>
</dbReference>
<gene>
    <name evidence="14" type="ORF">MGAL_10B031179</name>
</gene>
<dbReference type="PANTHER" id="PTHR10030">
    <property type="entry name" value="ALPHA-L-FUCOSIDASE"/>
    <property type="match status" value="1"/>
</dbReference>
<dbReference type="PANTHER" id="PTHR10030:SF37">
    <property type="entry name" value="ALPHA-L-FUCOSIDASE-RELATED"/>
    <property type="match status" value="1"/>
</dbReference>